<sequence length="246" mass="28634">MSEECNEQESESEGDPPEVCPVPTAHERFEEAHWHLHQMLWNYHIPQPFRFSANAFLYALKSVMDMLRLDLENTPHAAWRNQRITELKKEPIFRTFSQGRDIVMHRKPLIQSSRVERGLIKHGKVKLALENDLKTDVPSSVLLRELIEINSQRPIFVAPDHPFLGEQLGVRRTYYEHKLSDEHDVVTASHLALMTVADVLRDAHARFRLDFSLHGCNPEVHHDVSLVDVWAETDEDPEAVQRWGWD</sequence>
<dbReference type="EMBL" id="JBFAKC010000026">
    <property type="protein sequence ID" value="MEV0712753.1"/>
    <property type="molecule type" value="Genomic_DNA"/>
</dbReference>
<keyword evidence="3" id="KW-1185">Reference proteome</keyword>
<feature type="compositionally biased region" description="Acidic residues" evidence="1">
    <location>
        <begin position="1"/>
        <end position="16"/>
    </location>
</feature>
<comment type="caution">
    <text evidence="2">The sequence shown here is derived from an EMBL/GenBank/DDBJ whole genome shotgun (WGS) entry which is preliminary data.</text>
</comment>
<reference evidence="2 3" key="1">
    <citation type="submission" date="2024-06" db="EMBL/GenBank/DDBJ databases">
        <title>The Natural Products Discovery Center: Release of the First 8490 Sequenced Strains for Exploring Actinobacteria Biosynthetic Diversity.</title>
        <authorList>
            <person name="Kalkreuter E."/>
            <person name="Kautsar S.A."/>
            <person name="Yang D."/>
            <person name="Bader C.D."/>
            <person name="Teijaro C.N."/>
            <person name="Fluegel L."/>
            <person name="Davis C.M."/>
            <person name="Simpson J.R."/>
            <person name="Lauterbach L."/>
            <person name="Steele A.D."/>
            <person name="Gui C."/>
            <person name="Meng S."/>
            <person name="Li G."/>
            <person name="Viehrig K."/>
            <person name="Ye F."/>
            <person name="Su P."/>
            <person name="Kiefer A.F."/>
            <person name="Nichols A."/>
            <person name="Cepeda A.J."/>
            <person name="Yan W."/>
            <person name="Fan B."/>
            <person name="Jiang Y."/>
            <person name="Adhikari A."/>
            <person name="Zheng C.-J."/>
            <person name="Schuster L."/>
            <person name="Cowan T.M."/>
            <person name="Smanski M.J."/>
            <person name="Chevrette M.G."/>
            <person name="De Carvalho L.P.S."/>
            <person name="Shen B."/>
        </authorList>
    </citation>
    <scope>NUCLEOTIDE SEQUENCE [LARGE SCALE GENOMIC DNA]</scope>
    <source>
        <strain evidence="2 3">NPDC050403</strain>
    </source>
</reference>
<evidence type="ECO:0000313" key="2">
    <source>
        <dbReference type="EMBL" id="MEV0712753.1"/>
    </source>
</evidence>
<evidence type="ECO:0000313" key="3">
    <source>
        <dbReference type="Proteomes" id="UP001551695"/>
    </source>
</evidence>
<evidence type="ECO:0000256" key="1">
    <source>
        <dbReference type="SAM" id="MobiDB-lite"/>
    </source>
</evidence>
<dbReference type="RefSeq" id="WP_357790019.1">
    <property type="nucleotide sequence ID" value="NZ_JBFAKC010000026.1"/>
</dbReference>
<feature type="region of interest" description="Disordered" evidence="1">
    <location>
        <begin position="1"/>
        <end position="22"/>
    </location>
</feature>
<dbReference type="Proteomes" id="UP001551695">
    <property type="component" value="Unassembled WGS sequence"/>
</dbReference>
<proteinExistence type="predicted"/>
<accession>A0ABV3G538</accession>
<name>A0ABV3G538_9NOCA</name>
<protein>
    <submittedName>
        <fullName evidence="2">Uncharacterized protein</fullName>
    </submittedName>
</protein>
<gene>
    <name evidence="2" type="ORF">AB0I48_34890</name>
</gene>
<organism evidence="2 3">
    <name type="scientific">Nocardia aurea</name>
    <dbReference type="NCBI Taxonomy" id="2144174"/>
    <lineage>
        <taxon>Bacteria</taxon>
        <taxon>Bacillati</taxon>
        <taxon>Actinomycetota</taxon>
        <taxon>Actinomycetes</taxon>
        <taxon>Mycobacteriales</taxon>
        <taxon>Nocardiaceae</taxon>
        <taxon>Nocardia</taxon>
    </lineage>
</organism>